<reference evidence="1" key="1">
    <citation type="journal article" date="2014" name="Int. J. Syst. Evol. Microbiol.">
        <title>Complete genome sequence of Corynebacterium casei LMG S-19264T (=DSM 44701T), isolated from a smear-ripened cheese.</title>
        <authorList>
            <consortium name="US DOE Joint Genome Institute (JGI-PGF)"/>
            <person name="Walter F."/>
            <person name="Albersmeier A."/>
            <person name="Kalinowski J."/>
            <person name="Ruckert C."/>
        </authorList>
    </citation>
    <scope>NUCLEOTIDE SEQUENCE</scope>
    <source>
        <strain evidence="1">VKM B-1606</strain>
    </source>
</reference>
<dbReference type="Proteomes" id="UP000758856">
    <property type="component" value="Unassembled WGS sequence"/>
</dbReference>
<gene>
    <name evidence="1" type="ORF">GCM10008170_22260</name>
    <name evidence="2" type="ORF">JOD31_001123</name>
</gene>
<dbReference type="EMBL" id="JAFBCY010000001">
    <property type="protein sequence ID" value="MBM7850911.1"/>
    <property type="molecule type" value="Genomic_DNA"/>
</dbReference>
<comment type="caution">
    <text evidence="1">The sequence shown here is derived from an EMBL/GenBank/DDBJ whole genome shotgun (WGS) entry which is preliminary data.</text>
</comment>
<evidence type="ECO:0000313" key="1">
    <source>
        <dbReference type="EMBL" id="GLK56207.1"/>
    </source>
</evidence>
<dbReference type="RefSeq" id="WP_204949276.1">
    <property type="nucleotide sequence ID" value="NZ_BSFF01000002.1"/>
</dbReference>
<dbReference type="Proteomes" id="UP001143400">
    <property type="component" value="Unassembled WGS sequence"/>
</dbReference>
<proteinExistence type="predicted"/>
<dbReference type="EMBL" id="BSFF01000002">
    <property type="protein sequence ID" value="GLK56207.1"/>
    <property type="molecule type" value="Genomic_DNA"/>
</dbReference>
<keyword evidence="3" id="KW-1185">Reference proteome</keyword>
<reference evidence="1" key="3">
    <citation type="submission" date="2023-01" db="EMBL/GenBank/DDBJ databases">
        <authorList>
            <person name="Sun Q."/>
            <person name="Evtushenko L."/>
        </authorList>
    </citation>
    <scope>NUCLEOTIDE SEQUENCE</scope>
    <source>
        <strain evidence="1">VKM B-1606</strain>
    </source>
</reference>
<sequence>MAAALLALALGVAVLAALALRRAGRAEALRRADRLDACADLLDGGVRSLDPAGDPVLRGRYGGADVALRVFAEQLAFRRLPQLWLVATVRADLATSATLDLVRRPTGAEFFSVGTALPRRCAPPAGWPQDTRLCGSADAGLLLAALSERLAAPLADPRLKSILVTPRGVRVVRQAAQGSRGAYLLFRDMRFPGGVARSDAAAALDLAHQIAAALTPATRDAHDRDPLDLRAPVDIVRAA</sequence>
<evidence type="ECO:0000313" key="4">
    <source>
        <dbReference type="Proteomes" id="UP001143400"/>
    </source>
</evidence>
<name>A0A9W6ITF7_9HYPH</name>
<accession>A0A9W6ITF7</accession>
<reference evidence="2 3" key="2">
    <citation type="submission" date="2021-01" db="EMBL/GenBank/DDBJ databases">
        <title>Genomic Encyclopedia of Type Strains, Phase IV (KMG-IV): sequencing the most valuable type-strain genomes for metagenomic binning, comparative biology and taxonomic classification.</title>
        <authorList>
            <person name="Goeker M."/>
        </authorList>
    </citation>
    <scope>NUCLEOTIDE SEQUENCE [LARGE SCALE GENOMIC DNA]</scope>
    <source>
        <strain evidence="2 3">DSM 6130</strain>
    </source>
</reference>
<evidence type="ECO:0000313" key="2">
    <source>
        <dbReference type="EMBL" id="MBM7850911.1"/>
    </source>
</evidence>
<protein>
    <submittedName>
        <fullName evidence="1">Uncharacterized protein</fullName>
    </submittedName>
</protein>
<organism evidence="1 4">
    <name type="scientific">Methylopila capsulata</name>
    <dbReference type="NCBI Taxonomy" id="61654"/>
    <lineage>
        <taxon>Bacteria</taxon>
        <taxon>Pseudomonadati</taxon>
        <taxon>Pseudomonadota</taxon>
        <taxon>Alphaproteobacteria</taxon>
        <taxon>Hyphomicrobiales</taxon>
        <taxon>Methylopilaceae</taxon>
        <taxon>Methylopila</taxon>
    </lineage>
</organism>
<evidence type="ECO:0000313" key="3">
    <source>
        <dbReference type="Proteomes" id="UP000758856"/>
    </source>
</evidence>
<dbReference type="AlphaFoldDB" id="A0A9W6ITF7"/>